<evidence type="ECO:0000313" key="2">
    <source>
        <dbReference type="EMBL" id="MCW7555540.1"/>
    </source>
</evidence>
<protein>
    <submittedName>
        <fullName evidence="2">Uncharacterized protein</fullName>
    </submittedName>
</protein>
<feature type="compositionally biased region" description="Gly residues" evidence="1">
    <location>
        <begin position="1"/>
        <end position="15"/>
    </location>
</feature>
<feature type="region of interest" description="Disordered" evidence="1">
    <location>
        <begin position="1"/>
        <end position="20"/>
    </location>
</feature>
<dbReference type="EMBL" id="JAPFCC010000001">
    <property type="protein sequence ID" value="MCW7555540.1"/>
    <property type="molecule type" value="Genomic_DNA"/>
</dbReference>
<name>A0ABT3N1N7_9GAMM</name>
<dbReference type="RefSeq" id="WP_262565291.1">
    <property type="nucleotide sequence ID" value="NZ_JAPFCC010000001.1"/>
</dbReference>
<feature type="region of interest" description="Disordered" evidence="1">
    <location>
        <begin position="83"/>
        <end position="128"/>
    </location>
</feature>
<proteinExistence type="predicted"/>
<sequence>MAGHGGARTGAGRPKGGISQTRRLLEIAITEGLAHAGRSKYPEHMTGQLEEDAVRTGAMIVSDMINSGDGKDVVKLWAAISTGAKESNPGSGSGTLADALSALPSLPDGANMPQETQPETETAEDSDTYEACATDNGLVAPQNGTFFTPQQGLLVDVPALEYDQVMDDGQSGSDTPHPPLGDTVDCIYPDTKNFENSESRQGGTCPDAEGRFG</sequence>
<dbReference type="Proteomes" id="UP001209854">
    <property type="component" value="Unassembled WGS sequence"/>
</dbReference>
<feature type="region of interest" description="Disordered" evidence="1">
    <location>
        <begin position="191"/>
        <end position="213"/>
    </location>
</feature>
<reference evidence="2 3" key="1">
    <citation type="submission" date="2022-10" db="EMBL/GenBank/DDBJ databases">
        <title>High-quality genome sequences of two octocoral-associated bacteria, Endozoicomonas euniceicola EF212 and Endozoicomonas gorgoniicola PS125.</title>
        <authorList>
            <person name="Chiou Y.-J."/>
            <person name="Chen Y.-H."/>
        </authorList>
    </citation>
    <scope>NUCLEOTIDE SEQUENCE [LARGE SCALE GENOMIC DNA]</scope>
    <source>
        <strain evidence="2 3">PS125</strain>
    </source>
</reference>
<gene>
    <name evidence="2" type="ORF">NX722_23535</name>
</gene>
<evidence type="ECO:0000313" key="3">
    <source>
        <dbReference type="Proteomes" id="UP001209854"/>
    </source>
</evidence>
<keyword evidence="3" id="KW-1185">Reference proteome</keyword>
<organism evidence="2 3">
    <name type="scientific">Endozoicomonas gorgoniicola</name>
    <dbReference type="NCBI Taxonomy" id="1234144"/>
    <lineage>
        <taxon>Bacteria</taxon>
        <taxon>Pseudomonadati</taxon>
        <taxon>Pseudomonadota</taxon>
        <taxon>Gammaproteobacteria</taxon>
        <taxon>Oceanospirillales</taxon>
        <taxon>Endozoicomonadaceae</taxon>
        <taxon>Endozoicomonas</taxon>
    </lineage>
</organism>
<accession>A0ABT3N1N7</accession>
<comment type="caution">
    <text evidence="2">The sequence shown here is derived from an EMBL/GenBank/DDBJ whole genome shotgun (WGS) entry which is preliminary data.</text>
</comment>
<feature type="compositionally biased region" description="Low complexity" evidence="1">
    <location>
        <begin position="96"/>
        <end position="120"/>
    </location>
</feature>
<evidence type="ECO:0000256" key="1">
    <source>
        <dbReference type="SAM" id="MobiDB-lite"/>
    </source>
</evidence>